<name>A0A411WY91_9BURK</name>
<dbReference type="Gene3D" id="3.30.70.270">
    <property type="match status" value="1"/>
</dbReference>
<protein>
    <recommendedName>
        <fullName evidence="1">diguanylate cyclase</fullName>
        <ecNumber evidence="1">2.7.7.65</ecNumber>
    </recommendedName>
</protein>
<evidence type="ECO:0000313" key="8">
    <source>
        <dbReference type="Proteomes" id="UP000292307"/>
    </source>
</evidence>
<dbReference type="InterPro" id="IPR035965">
    <property type="entry name" value="PAS-like_dom_sf"/>
</dbReference>
<dbReference type="InterPro" id="IPR043128">
    <property type="entry name" value="Rev_trsase/Diguanyl_cyclase"/>
</dbReference>
<dbReference type="SMART" id="SM00267">
    <property type="entry name" value="GGDEF"/>
    <property type="match status" value="1"/>
</dbReference>
<accession>A0A411WY91</accession>
<dbReference type="SMART" id="SM00091">
    <property type="entry name" value="PAS"/>
    <property type="match status" value="1"/>
</dbReference>
<feature type="domain" description="PAC" evidence="4">
    <location>
        <begin position="114"/>
        <end position="167"/>
    </location>
</feature>
<dbReference type="NCBIfam" id="TIGR00254">
    <property type="entry name" value="GGDEF"/>
    <property type="match status" value="1"/>
</dbReference>
<dbReference type="NCBIfam" id="TIGR00229">
    <property type="entry name" value="sensory_box"/>
    <property type="match status" value="1"/>
</dbReference>
<dbReference type="EC" id="2.7.7.65" evidence="1"/>
<evidence type="ECO:0000256" key="2">
    <source>
        <dbReference type="ARBA" id="ARBA00034247"/>
    </source>
</evidence>
<dbReference type="InterPro" id="IPR000014">
    <property type="entry name" value="PAS"/>
</dbReference>
<gene>
    <name evidence="7" type="ORF">EYF70_12975</name>
    <name evidence="6" type="ORF">GCM10007387_14710</name>
</gene>
<dbReference type="Proteomes" id="UP000292307">
    <property type="component" value="Chromosome"/>
</dbReference>
<dbReference type="PROSITE" id="PS50113">
    <property type="entry name" value="PAC"/>
    <property type="match status" value="1"/>
</dbReference>
<organism evidence="6 9">
    <name type="scientific">Pseudoduganella albidiflava</name>
    <dbReference type="NCBI Taxonomy" id="321983"/>
    <lineage>
        <taxon>Bacteria</taxon>
        <taxon>Pseudomonadati</taxon>
        <taxon>Pseudomonadota</taxon>
        <taxon>Betaproteobacteria</taxon>
        <taxon>Burkholderiales</taxon>
        <taxon>Oxalobacteraceae</taxon>
        <taxon>Telluria group</taxon>
        <taxon>Pseudoduganella</taxon>
    </lineage>
</organism>
<dbReference type="InterPro" id="IPR013656">
    <property type="entry name" value="PAS_4"/>
</dbReference>
<evidence type="ECO:0000259" key="3">
    <source>
        <dbReference type="PROSITE" id="PS50112"/>
    </source>
</evidence>
<dbReference type="InterPro" id="IPR029787">
    <property type="entry name" value="Nucleotide_cyclase"/>
</dbReference>
<reference evidence="7 8" key="2">
    <citation type="submission" date="2019-02" db="EMBL/GenBank/DDBJ databases">
        <title>Draft Genome Sequences of Six Type Strains of the Genus Massilia.</title>
        <authorList>
            <person name="Miess H."/>
            <person name="Frediansyhah A."/>
            <person name="Gross H."/>
        </authorList>
    </citation>
    <scope>NUCLEOTIDE SEQUENCE [LARGE SCALE GENOMIC DNA]</scope>
    <source>
        <strain evidence="7 8">DSM 17472</strain>
    </source>
</reference>
<feature type="domain" description="PAS" evidence="3">
    <location>
        <begin position="31"/>
        <end position="69"/>
    </location>
</feature>
<dbReference type="CDD" id="cd00130">
    <property type="entry name" value="PAS"/>
    <property type="match status" value="1"/>
</dbReference>
<dbReference type="EMBL" id="BMWV01000003">
    <property type="protein sequence ID" value="GGY33851.1"/>
    <property type="molecule type" value="Genomic_DNA"/>
</dbReference>
<keyword evidence="8" id="KW-1185">Reference proteome</keyword>
<evidence type="ECO:0000256" key="1">
    <source>
        <dbReference type="ARBA" id="ARBA00012528"/>
    </source>
</evidence>
<comment type="catalytic activity">
    <reaction evidence="2">
        <text>2 GTP = 3',3'-c-di-GMP + 2 diphosphate</text>
        <dbReference type="Rhea" id="RHEA:24898"/>
        <dbReference type="ChEBI" id="CHEBI:33019"/>
        <dbReference type="ChEBI" id="CHEBI:37565"/>
        <dbReference type="ChEBI" id="CHEBI:58805"/>
        <dbReference type="EC" id="2.7.7.65"/>
    </reaction>
</comment>
<evidence type="ECO:0000313" key="6">
    <source>
        <dbReference type="EMBL" id="GGY33851.1"/>
    </source>
</evidence>
<dbReference type="InterPro" id="IPR050469">
    <property type="entry name" value="Diguanylate_Cyclase"/>
</dbReference>
<dbReference type="Pfam" id="PF00990">
    <property type="entry name" value="GGDEF"/>
    <property type="match status" value="1"/>
</dbReference>
<dbReference type="AlphaFoldDB" id="A0A411WY91"/>
<dbReference type="InterPro" id="IPR000700">
    <property type="entry name" value="PAS-assoc_C"/>
</dbReference>
<dbReference type="PROSITE" id="PS50887">
    <property type="entry name" value="GGDEF"/>
    <property type="match status" value="1"/>
</dbReference>
<dbReference type="PANTHER" id="PTHR45138">
    <property type="entry name" value="REGULATORY COMPONENTS OF SENSORY TRANSDUCTION SYSTEM"/>
    <property type="match status" value="1"/>
</dbReference>
<feature type="domain" description="GGDEF" evidence="5">
    <location>
        <begin position="199"/>
        <end position="334"/>
    </location>
</feature>
<dbReference type="GO" id="GO:1902201">
    <property type="term" value="P:negative regulation of bacterial-type flagellum-dependent cell motility"/>
    <property type="evidence" value="ECO:0007669"/>
    <property type="project" value="TreeGrafter"/>
</dbReference>
<evidence type="ECO:0000259" key="4">
    <source>
        <dbReference type="PROSITE" id="PS50113"/>
    </source>
</evidence>
<dbReference type="Pfam" id="PF08448">
    <property type="entry name" value="PAS_4"/>
    <property type="match status" value="1"/>
</dbReference>
<evidence type="ECO:0000313" key="7">
    <source>
        <dbReference type="EMBL" id="QBI01655.1"/>
    </source>
</evidence>
<dbReference type="CDD" id="cd01949">
    <property type="entry name" value="GGDEF"/>
    <property type="match status" value="1"/>
</dbReference>
<dbReference type="InterPro" id="IPR000160">
    <property type="entry name" value="GGDEF_dom"/>
</dbReference>
<evidence type="ECO:0000313" key="9">
    <source>
        <dbReference type="Proteomes" id="UP000628442"/>
    </source>
</evidence>
<dbReference type="EMBL" id="CP036401">
    <property type="protein sequence ID" value="QBI01655.1"/>
    <property type="molecule type" value="Genomic_DNA"/>
</dbReference>
<dbReference type="SUPFAM" id="SSF55073">
    <property type="entry name" value="Nucleotide cyclase"/>
    <property type="match status" value="1"/>
</dbReference>
<dbReference type="GO" id="GO:0005886">
    <property type="term" value="C:plasma membrane"/>
    <property type="evidence" value="ECO:0007669"/>
    <property type="project" value="TreeGrafter"/>
</dbReference>
<dbReference type="Gene3D" id="3.30.450.20">
    <property type="entry name" value="PAS domain"/>
    <property type="match status" value="1"/>
</dbReference>
<reference evidence="6" key="1">
    <citation type="journal article" date="2014" name="Int. J. Syst. Evol. Microbiol.">
        <title>Complete genome sequence of Corynebacterium casei LMG S-19264T (=DSM 44701T), isolated from a smear-ripened cheese.</title>
        <authorList>
            <consortium name="US DOE Joint Genome Institute (JGI-PGF)"/>
            <person name="Walter F."/>
            <person name="Albersmeier A."/>
            <person name="Kalinowski J."/>
            <person name="Ruckert C."/>
        </authorList>
    </citation>
    <scope>NUCLEOTIDE SEQUENCE</scope>
    <source>
        <strain evidence="6">KCTC 12343</strain>
    </source>
</reference>
<sequence>MMNSQKISNAQRVHHLIDGSRSGQPDGDAFRLLELLAIPAFVLDARGRAVAWNRACERLTGVPASDVLGTTDTWRCFHRTPHPTLADLVVQQRTHEAPALYDAHAQPCEEPGHLSAEGWCDMPRGGRRRYLAVDVSPICNELGGLAAVVQTLRDMTEEKQAQIALEQLATRDALTGLANRRCFDDTLHAEWQRALRQQQPLSLLMVDVDNFKQYNDAYGHVGGDDCLRRVAGAVAKEMRANDLVARYGGEEFAVILPNQSLKGAAIVAERMRCRVEQLHLPNLGAAGQCVTISIGAATALPAPEYEPVQLLAEADAALYRAKHMGRNRISLPLEMASAH</sequence>
<dbReference type="SUPFAM" id="SSF55785">
    <property type="entry name" value="PYP-like sensor domain (PAS domain)"/>
    <property type="match status" value="1"/>
</dbReference>
<dbReference type="PROSITE" id="PS50112">
    <property type="entry name" value="PAS"/>
    <property type="match status" value="1"/>
</dbReference>
<dbReference type="GO" id="GO:0052621">
    <property type="term" value="F:diguanylate cyclase activity"/>
    <property type="evidence" value="ECO:0007669"/>
    <property type="project" value="UniProtKB-EC"/>
</dbReference>
<dbReference type="Proteomes" id="UP000628442">
    <property type="component" value="Unassembled WGS sequence"/>
</dbReference>
<dbReference type="PANTHER" id="PTHR45138:SF9">
    <property type="entry name" value="DIGUANYLATE CYCLASE DGCM-RELATED"/>
    <property type="match status" value="1"/>
</dbReference>
<reference evidence="6" key="3">
    <citation type="submission" date="2022-12" db="EMBL/GenBank/DDBJ databases">
        <authorList>
            <person name="Sun Q."/>
            <person name="Kim S."/>
        </authorList>
    </citation>
    <scope>NUCLEOTIDE SEQUENCE</scope>
    <source>
        <strain evidence="6">KCTC 12343</strain>
    </source>
</reference>
<dbReference type="GO" id="GO:0043709">
    <property type="term" value="P:cell adhesion involved in single-species biofilm formation"/>
    <property type="evidence" value="ECO:0007669"/>
    <property type="project" value="TreeGrafter"/>
</dbReference>
<dbReference type="FunFam" id="3.30.70.270:FF:000001">
    <property type="entry name" value="Diguanylate cyclase domain protein"/>
    <property type="match status" value="1"/>
</dbReference>
<proteinExistence type="predicted"/>
<evidence type="ECO:0000259" key="5">
    <source>
        <dbReference type="PROSITE" id="PS50887"/>
    </source>
</evidence>
<dbReference type="OrthoDB" id="9813903at2"/>